<keyword evidence="2" id="KW-0418">Kinase</keyword>
<dbReference type="GO" id="GO:0016301">
    <property type="term" value="F:kinase activity"/>
    <property type="evidence" value="ECO:0007669"/>
    <property type="project" value="UniProtKB-KW"/>
</dbReference>
<dbReference type="EMBL" id="FXBL01000004">
    <property type="protein sequence ID" value="SMH57053.1"/>
    <property type="molecule type" value="Genomic_DNA"/>
</dbReference>
<dbReference type="PANTHER" id="PTHR30492">
    <property type="entry name" value="METHYLGLYOXAL SYNTHASE"/>
    <property type="match status" value="1"/>
</dbReference>
<protein>
    <submittedName>
        <fullName evidence="2">Diacylglycerol kinase family enzyme</fullName>
    </submittedName>
</protein>
<dbReference type="OrthoDB" id="9815110at2"/>
<dbReference type="InterPro" id="IPR016064">
    <property type="entry name" value="NAD/diacylglycerol_kinase_sf"/>
</dbReference>
<dbReference type="GO" id="GO:0008929">
    <property type="term" value="F:methylglyoxal synthase activity"/>
    <property type="evidence" value="ECO:0007669"/>
    <property type="project" value="InterPro"/>
</dbReference>
<gene>
    <name evidence="2" type="ORF">SAMN02982922_5673</name>
</gene>
<dbReference type="Pfam" id="PF19279">
    <property type="entry name" value="YegS_C"/>
    <property type="match status" value="1"/>
</dbReference>
<dbReference type="AlphaFoldDB" id="A0A1X7PZU5"/>
<keyword evidence="2" id="KW-0808">Transferase</keyword>
<keyword evidence="3" id="KW-1185">Reference proteome</keyword>
<dbReference type="Gene3D" id="3.40.50.10330">
    <property type="entry name" value="Probable inorganic polyphosphate/atp-NAD kinase, domain 1"/>
    <property type="match status" value="1"/>
</dbReference>
<organism evidence="2 3">
    <name type="scientific">Mesorhizobium australicum</name>
    <dbReference type="NCBI Taxonomy" id="536018"/>
    <lineage>
        <taxon>Bacteria</taxon>
        <taxon>Pseudomonadati</taxon>
        <taxon>Pseudomonadota</taxon>
        <taxon>Alphaproteobacteria</taxon>
        <taxon>Hyphomicrobiales</taxon>
        <taxon>Phyllobacteriaceae</taxon>
        <taxon>Mesorhizobium</taxon>
    </lineage>
</organism>
<dbReference type="InterPro" id="IPR001206">
    <property type="entry name" value="Diacylglycerol_kinase_cat_dom"/>
</dbReference>
<dbReference type="InterPro" id="IPR045540">
    <property type="entry name" value="YegS/DAGK_C"/>
</dbReference>
<name>A0A1X7PZU5_9HYPH</name>
<dbReference type="InterPro" id="IPR017438">
    <property type="entry name" value="ATP-NAD_kinase_N"/>
</dbReference>
<dbReference type="Gene3D" id="2.60.200.40">
    <property type="match status" value="1"/>
</dbReference>
<dbReference type="InterPro" id="IPR004363">
    <property type="entry name" value="Methylgl_synth"/>
</dbReference>
<evidence type="ECO:0000313" key="3">
    <source>
        <dbReference type="Proteomes" id="UP000193083"/>
    </source>
</evidence>
<dbReference type="SMART" id="SM00046">
    <property type="entry name" value="DAGKc"/>
    <property type="match status" value="1"/>
</dbReference>
<proteinExistence type="predicted"/>
<dbReference type="GO" id="GO:0019242">
    <property type="term" value="P:methylglyoxal biosynthetic process"/>
    <property type="evidence" value="ECO:0007669"/>
    <property type="project" value="InterPro"/>
</dbReference>
<reference evidence="2 3" key="1">
    <citation type="submission" date="2017-04" db="EMBL/GenBank/DDBJ databases">
        <authorList>
            <person name="Afonso C.L."/>
            <person name="Miller P.J."/>
            <person name="Scott M.A."/>
            <person name="Spackman E."/>
            <person name="Goraichik I."/>
            <person name="Dimitrov K.M."/>
            <person name="Suarez D.L."/>
            <person name="Swayne D.E."/>
        </authorList>
    </citation>
    <scope>NUCLEOTIDE SEQUENCE [LARGE SCALE GENOMIC DNA]</scope>
    <source>
        <strain evidence="2 3">B5P</strain>
    </source>
</reference>
<dbReference type="SUPFAM" id="SSF111331">
    <property type="entry name" value="NAD kinase/diacylglycerol kinase-like"/>
    <property type="match status" value="1"/>
</dbReference>
<dbReference type="GO" id="GO:0005829">
    <property type="term" value="C:cytosol"/>
    <property type="evidence" value="ECO:0007669"/>
    <property type="project" value="TreeGrafter"/>
</dbReference>
<evidence type="ECO:0000313" key="2">
    <source>
        <dbReference type="EMBL" id="SMH57053.1"/>
    </source>
</evidence>
<feature type="domain" description="DAGKc" evidence="1">
    <location>
        <begin position="1"/>
        <end position="131"/>
    </location>
</feature>
<dbReference type="Pfam" id="PF00781">
    <property type="entry name" value="DAGK_cat"/>
    <property type="match status" value="1"/>
</dbReference>
<dbReference type="RefSeq" id="WP_085467235.1">
    <property type="nucleotide sequence ID" value="NZ_FXBL01000004.1"/>
</dbReference>
<dbReference type="PROSITE" id="PS50146">
    <property type="entry name" value="DAGK"/>
    <property type="match status" value="1"/>
</dbReference>
<dbReference type="PANTHER" id="PTHR30492:SF0">
    <property type="entry name" value="METHYLGLYOXAL SYNTHASE"/>
    <property type="match status" value="1"/>
</dbReference>
<dbReference type="Proteomes" id="UP000193083">
    <property type="component" value="Unassembled WGS sequence"/>
</dbReference>
<accession>A0A1X7PZU5</accession>
<evidence type="ECO:0000259" key="1">
    <source>
        <dbReference type="PROSITE" id="PS50146"/>
    </source>
</evidence>
<sequence length="299" mass="32262">MRFIAVLNRGGGTLRTMDLDAFESRMRDRLGEAGHTVEVRTVEGRDLMDALREAVAAPEADVVLAGGGDGTISAAASVVMDTGKALAVLPAGTMNLFARSLGMPLDLDSALAAFATGEIREVDVATANGRPFVHQYSVGLHAKLVKIRDQMKFSSRLGKMRASVRAAFATLIRPPSMVVSIDIDGAEIIVRASGIGVTNNLFGEGHLPYADHPDGGTLGVYVTTARRLPQLLSALAHMLVGRWNRNAHVEIHTGKEVVLKFNRLHRRHRCVIDGELSPIEHETAIRIHPKSLRVLVPHA</sequence>